<dbReference type="SUPFAM" id="SSF53633">
    <property type="entry name" value="Carbamate kinase-like"/>
    <property type="match status" value="1"/>
</dbReference>
<dbReference type="OrthoDB" id="9766717at2"/>
<dbReference type="GO" id="GO:0005829">
    <property type="term" value="C:cytosol"/>
    <property type="evidence" value="ECO:0007669"/>
    <property type="project" value="TreeGrafter"/>
</dbReference>
<dbReference type="InterPro" id="IPR003964">
    <property type="entry name" value="Carb_kinase"/>
</dbReference>
<dbReference type="InterPro" id="IPR001048">
    <property type="entry name" value="Asp/Glu/Uridylate_kinase"/>
</dbReference>
<dbReference type="GO" id="GO:0008804">
    <property type="term" value="F:carbamate kinase activity"/>
    <property type="evidence" value="ECO:0007669"/>
    <property type="project" value="InterPro"/>
</dbReference>
<sequence>MRVLVALGGNALSLKNEPITAQNQRKRVKQAVAPLAKIAQQHELIITHGNGPQVGLLAQQSLANQSSDQSNQSTKAPFPLDVLNAETEGMIGYLIEQELINQLPENRRTASLLTMVQVDANDKAFSEPDKPVGPSYQFEQKQSLEDKNNWSFKSKDNEWQRVVPSPEPEDILQSPAIETLLLNDTVVICSGGGGIPVSRSDNGLIGVEAVIDKDKTSALLAIKLKVDRFIIATKTDGVYRNWQSETSEKIKNITIKQLQAMQFESGTMAPKIAAAIRFVKQRQQPAVIGSLDELDKMMNFNAGTKIVC</sequence>
<dbReference type="GO" id="GO:0019546">
    <property type="term" value="P:L-arginine deiminase pathway"/>
    <property type="evidence" value="ECO:0007669"/>
    <property type="project" value="TreeGrafter"/>
</dbReference>
<name>A0A316FAJ7_9GAMM</name>
<dbReference type="Proteomes" id="UP000245790">
    <property type="component" value="Unassembled WGS sequence"/>
</dbReference>
<gene>
    <name evidence="6" type="ORF">C8D97_11421</name>
</gene>
<comment type="caution">
    <text evidence="6">The sequence shown here is derived from an EMBL/GenBank/DDBJ whole genome shotgun (WGS) entry which is preliminary data.</text>
</comment>
<dbReference type="AlphaFoldDB" id="A0A316FAJ7"/>
<reference evidence="6 7" key="1">
    <citation type="submission" date="2018-05" db="EMBL/GenBank/DDBJ databases">
        <title>Genomic Encyclopedia of Type Strains, Phase IV (KMG-IV): sequencing the most valuable type-strain genomes for metagenomic binning, comparative biology and taxonomic classification.</title>
        <authorList>
            <person name="Goeker M."/>
        </authorList>
    </citation>
    <scope>NUCLEOTIDE SEQUENCE [LARGE SCALE GENOMIC DNA]</scope>
    <source>
        <strain evidence="6 7">DSM 25350</strain>
    </source>
</reference>
<accession>A0A316FAJ7</accession>
<dbReference type="CDD" id="cd04235">
    <property type="entry name" value="AAK_CK"/>
    <property type="match status" value="1"/>
</dbReference>
<keyword evidence="7" id="KW-1185">Reference proteome</keyword>
<organism evidence="6 7">
    <name type="scientific">Pleionea mediterranea</name>
    <dbReference type="NCBI Taxonomy" id="523701"/>
    <lineage>
        <taxon>Bacteria</taxon>
        <taxon>Pseudomonadati</taxon>
        <taxon>Pseudomonadota</taxon>
        <taxon>Gammaproteobacteria</taxon>
        <taxon>Oceanospirillales</taxon>
        <taxon>Pleioneaceae</taxon>
        <taxon>Pleionea</taxon>
    </lineage>
</organism>
<proteinExistence type="inferred from homology"/>
<evidence type="ECO:0000259" key="5">
    <source>
        <dbReference type="Pfam" id="PF00696"/>
    </source>
</evidence>
<evidence type="ECO:0000313" key="6">
    <source>
        <dbReference type="EMBL" id="PWK45348.1"/>
    </source>
</evidence>
<protein>
    <recommendedName>
        <fullName evidence="4">Carbamate kinase</fullName>
    </recommendedName>
</protein>
<evidence type="ECO:0000256" key="4">
    <source>
        <dbReference type="PIRNR" id="PIRNR000723"/>
    </source>
</evidence>
<keyword evidence="2 4" id="KW-0808">Transferase</keyword>
<dbReference type="PRINTS" id="PR01469">
    <property type="entry name" value="CARBMTKINASE"/>
</dbReference>
<dbReference type="PIRSF" id="PIRSF000723">
    <property type="entry name" value="Carbamate_kin"/>
    <property type="match status" value="1"/>
</dbReference>
<dbReference type="NCBIfam" id="NF009008">
    <property type="entry name" value="PRK12354.1"/>
    <property type="match status" value="1"/>
</dbReference>
<dbReference type="Pfam" id="PF00696">
    <property type="entry name" value="AA_kinase"/>
    <property type="match status" value="1"/>
</dbReference>
<dbReference type="InterPro" id="IPR036393">
    <property type="entry name" value="AceGlu_kinase-like_sf"/>
</dbReference>
<keyword evidence="3 4" id="KW-0418">Kinase</keyword>
<dbReference type="PANTHER" id="PTHR30409">
    <property type="entry name" value="CARBAMATE KINASE"/>
    <property type="match status" value="1"/>
</dbReference>
<evidence type="ECO:0000256" key="2">
    <source>
        <dbReference type="ARBA" id="ARBA00022679"/>
    </source>
</evidence>
<dbReference type="EMBL" id="QGGU01000014">
    <property type="protein sequence ID" value="PWK45348.1"/>
    <property type="molecule type" value="Genomic_DNA"/>
</dbReference>
<feature type="domain" description="Aspartate/glutamate/uridylate kinase" evidence="5">
    <location>
        <begin position="1"/>
        <end position="289"/>
    </location>
</feature>
<evidence type="ECO:0000256" key="1">
    <source>
        <dbReference type="ARBA" id="ARBA00011066"/>
    </source>
</evidence>
<dbReference type="RefSeq" id="WP_109764894.1">
    <property type="nucleotide sequence ID" value="NZ_QGGU01000014.1"/>
</dbReference>
<dbReference type="PANTHER" id="PTHR30409:SF1">
    <property type="entry name" value="CARBAMATE KINASE-RELATED"/>
    <property type="match status" value="1"/>
</dbReference>
<dbReference type="FunFam" id="3.40.1160.10:FF:000007">
    <property type="entry name" value="Carbamate kinase"/>
    <property type="match status" value="1"/>
</dbReference>
<evidence type="ECO:0000313" key="7">
    <source>
        <dbReference type="Proteomes" id="UP000245790"/>
    </source>
</evidence>
<evidence type="ECO:0000256" key="3">
    <source>
        <dbReference type="ARBA" id="ARBA00022777"/>
    </source>
</evidence>
<comment type="similarity">
    <text evidence="1 4">Belongs to the carbamate kinase family.</text>
</comment>
<dbReference type="Gene3D" id="3.40.1160.10">
    <property type="entry name" value="Acetylglutamate kinase-like"/>
    <property type="match status" value="1"/>
</dbReference>